<dbReference type="KEGG" id="fpz:LA55_1235"/>
<proteinExistence type="predicted"/>
<reference evidence="1 2" key="1">
    <citation type="journal article" date="2015" name="Genome Announc.">
        <title>Genome sequencing of 18 francisella strains to aid in assay development and testing.</title>
        <authorList>
            <person name="Johnson S.L."/>
            <person name="Daligault H.E."/>
            <person name="Davenport K.W."/>
            <person name="Coyne S.R."/>
            <person name="Frey K.G."/>
            <person name="Koroleva G.I."/>
            <person name="Broomall S.M."/>
            <person name="Bishop-Lilly K.A."/>
            <person name="Bruce D.C."/>
            <person name="Chertkov O."/>
            <person name="Freitas T."/>
            <person name="Jaissle J."/>
            <person name="Ladner J.T."/>
            <person name="Rosenzweig C.N."/>
            <person name="Gibbons H.S."/>
            <person name="Palacios G.F."/>
            <person name="Redden C.L."/>
            <person name="Xu Y."/>
            <person name="Minogue T.D."/>
            <person name="Chain P.S."/>
        </authorList>
    </citation>
    <scope>NUCLEOTIDE SEQUENCE [LARGE SCALE GENOMIC DNA]</scope>
    <source>
        <strain evidence="1 2">GA01-2794</strain>
    </source>
</reference>
<organism evidence="1 2">
    <name type="scientific">Francisella philomiragia</name>
    <dbReference type="NCBI Taxonomy" id="28110"/>
    <lineage>
        <taxon>Bacteria</taxon>
        <taxon>Pseudomonadati</taxon>
        <taxon>Pseudomonadota</taxon>
        <taxon>Gammaproteobacteria</taxon>
        <taxon>Thiotrichales</taxon>
        <taxon>Francisellaceae</taxon>
        <taxon>Francisella</taxon>
    </lineage>
</organism>
<gene>
    <name evidence="1" type="ORF">LA55_1235</name>
</gene>
<accession>A0A0B6D5U1</accession>
<evidence type="ECO:0000313" key="2">
    <source>
        <dbReference type="Proteomes" id="UP000031830"/>
    </source>
</evidence>
<dbReference type="Proteomes" id="UP000031830">
    <property type="component" value="Chromosome"/>
</dbReference>
<dbReference type="AlphaFoldDB" id="A0A0B6D5U1"/>
<protein>
    <submittedName>
        <fullName evidence="1">Uncharacterized protein</fullName>
    </submittedName>
</protein>
<sequence length="80" mass="9110">MTYKEKITQINNKLELVDKQIDKLLAGDPVSSISSDGNSITYVKLQDLQNLKKLLINQKNQLRKRFTKQSSTFAKIVVVS</sequence>
<dbReference type="RefSeq" id="WP_044526366.1">
    <property type="nucleotide sequence ID" value="NZ_CP009440.1"/>
</dbReference>
<dbReference type="EMBL" id="CP009440">
    <property type="protein sequence ID" value="AJI53023.1"/>
    <property type="molecule type" value="Genomic_DNA"/>
</dbReference>
<evidence type="ECO:0000313" key="1">
    <source>
        <dbReference type="EMBL" id="AJI53023.1"/>
    </source>
</evidence>
<name>A0A0B6D5U1_9GAMM</name>